<accession>A0A653CGK2</accession>
<dbReference type="Pfam" id="PF04685">
    <property type="entry name" value="DUF608"/>
    <property type="match status" value="1"/>
</dbReference>
<dbReference type="InterPro" id="IPR024462">
    <property type="entry name" value="GH116_N"/>
</dbReference>
<evidence type="ECO:0008006" key="5">
    <source>
        <dbReference type="Google" id="ProtNLM"/>
    </source>
</evidence>
<feature type="domain" description="Glycosyl-hydrolase family 116 catalytic region" evidence="1">
    <location>
        <begin position="441"/>
        <end position="806"/>
    </location>
</feature>
<dbReference type="EMBL" id="CAACVG010007774">
    <property type="protein sequence ID" value="VEN47032.1"/>
    <property type="molecule type" value="Genomic_DNA"/>
</dbReference>
<dbReference type="InterPro" id="IPR006775">
    <property type="entry name" value="GH116_catalytic"/>
</dbReference>
<gene>
    <name evidence="3" type="ORF">CALMAC_LOCUS8925</name>
</gene>
<dbReference type="InterPro" id="IPR052566">
    <property type="entry name" value="Non-lysos_glucosylceramidase"/>
</dbReference>
<evidence type="ECO:0000313" key="3">
    <source>
        <dbReference type="EMBL" id="VEN47032.1"/>
    </source>
</evidence>
<evidence type="ECO:0000313" key="4">
    <source>
        <dbReference type="Proteomes" id="UP000410492"/>
    </source>
</evidence>
<name>A0A653CGK2_CALMS</name>
<dbReference type="GO" id="GO:0005975">
    <property type="term" value="P:carbohydrate metabolic process"/>
    <property type="evidence" value="ECO:0007669"/>
    <property type="project" value="InterPro"/>
</dbReference>
<keyword evidence="4" id="KW-1185">Reference proteome</keyword>
<feature type="domain" description="Glycosyl-hydrolase family 116 N-terminal" evidence="2">
    <location>
        <begin position="81"/>
        <end position="381"/>
    </location>
</feature>
<protein>
    <recommendedName>
        <fullName evidence="5">NLGase</fullName>
    </recommendedName>
</protein>
<organism evidence="3 4">
    <name type="scientific">Callosobruchus maculatus</name>
    <name type="common">Southern cowpea weevil</name>
    <name type="synonym">Pulse bruchid</name>
    <dbReference type="NCBI Taxonomy" id="64391"/>
    <lineage>
        <taxon>Eukaryota</taxon>
        <taxon>Metazoa</taxon>
        <taxon>Ecdysozoa</taxon>
        <taxon>Arthropoda</taxon>
        <taxon>Hexapoda</taxon>
        <taxon>Insecta</taxon>
        <taxon>Pterygota</taxon>
        <taxon>Neoptera</taxon>
        <taxon>Endopterygota</taxon>
        <taxon>Coleoptera</taxon>
        <taxon>Polyphaga</taxon>
        <taxon>Cucujiformia</taxon>
        <taxon>Chrysomeloidea</taxon>
        <taxon>Chrysomelidae</taxon>
        <taxon>Bruchinae</taxon>
        <taxon>Bruchini</taxon>
        <taxon>Callosobruchus</taxon>
    </lineage>
</organism>
<dbReference type="GO" id="GO:0008422">
    <property type="term" value="F:beta-glucosidase activity"/>
    <property type="evidence" value="ECO:0007669"/>
    <property type="project" value="TreeGrafter"/>
</dbReference>
<evidence type="ECO:0000259" key="1">
    <source>
        <dbReference type="Pfam" id="PF04685"/>
    </source>
</evidence>
<reference evidence="3 4" key="1">
    <citation type="submission" date="2019-01" db="EMBL/GenBank/DDBJ databases">
        <authorList>
            <person name="Sayadi A."/>
        </authorList>
    </citation>
    <scope>NUCLEOTIDE SEQUENCE [LARGE SCALE GENOMIC DNA]</scope>
</reference>
<dbReference type="SUPFAM" id="SSF48208">
    <property type="entry name" value="Six-hairpin glycosidases"/>
    <property type="match status" value="1"/>
</dbReference>
<dbReference type="InterPro" id="IPR008928">
    <property type="entry name" value="6-hairpin_glycosidase_sf"/>
</dbReference>
<dbReference type="PANTHER" id="PTHR12654:SF0">
    <property type="entry name" value="NON-LYSOSOMAL GLUCOSYLCERAMIDASE"/>
    <property type="match status" value="1"/>
</dbReference>
<dbReference type="AlphaFoldDB" id="A0A653CGK2"/>
<dbReference type="Proteomes" id="UP000410492">
    <property type="component" value="Unassembled WGS sequence"/>
</dbReference>
<dbReference type="Gene3D" id="1.50.10.10">
    <property type="match status" value="1"/>
</dbReference>
<proteinExistence type="predicted"/>
<dbReference type="Pfam" id="PF12215">
    <property type="entry name" value="Glyco_hydr_116N"/>
    <property type="match status" value="1"/>
</dbReference>
<evidence type="ECO:0000259" key="2">
    <source>
        <dbReference type="Pfam" id="PF12215"/>
    </source>
</evidence>
<dbReference type="OrthoDB" id="730489at2759"/>
<dbReference type="PANTHER" id="PTHR12654">
    <property type="entry name" value="BILE ACID BETA-GLUCOSIDASE-RELATED"/>
    <property type="match status" value="1"/>
</dbReference>
<sequence length="820" mass="94317">MGDYILQKNRITSVPRYGLKVKLNHVYPEKRTQNFVPSLKIIWSMLPLILRYLWDYIVAKIRGKFVVMDYIYVQNAKQIYGVPIGGIGSGTIGRGYRGEFCRFQMRPGIYEWNTVDANQFIITIKDQHQETILHSLLSTFPKKSLKTWQSLIDGSKCTYTGLYPRSWTDYDLSEYGVKLSCRQISPVIPHDYANSCLPCAVFVWSIENISDEQRTVTISFTFKNGTGNKKKDRNATCSSKTFSYLNAEGVILYHTIDNMRCTYALGVNSEEGVKVSKCLYFDPNSDGMKPWIQLKNNGEFEKTTASSHGHVYGEMACGIAAKTTLQPNTSKQIDMNLVWDMPTITFPCKQKNYNRYYTRKFGLENAVLKIVSHCFDQYVQWEENIYEWQKDVLENSEYPDWYKSALFNQTYFVSDGGSVWLTLDDEEANRLGPNDPRLEYGRFAYLEGHEYVMYNSYDVHFYASHALFKNWPYLQKCMHYDLRDFISLEVPQKVKMMYDGDVVERKYPSTVPHDAGSPGEEPFILPNSYPIHDVSCWRDLNSKFVLETYRDAFVTGSGDPDNDYIADMYNACYTVMHRTMQTAVDEDGLIVNGGIPDQTYDTWVMSGVSAYCGGLWLAALYAMISLADRLGKLEDKIKFEKLFSIARKAYDQKLWNGICYNFDCSNHESTAIMADQLCGHWYLRCCGIKQYDVFPKDKVRKALKTIYENNVLSFCNGNMGAVNGFLNGDVDTVSLQSQEVWTGVTYALAATMLFEDMHEEGLKTAGGMYNSMSELFGLEFDIPEALYAKKFYRAVGYMRPLSIWSMQIALEEIQKQRKKN</sequence>
<dbReference type="InterPro" id="IPR012341">
    <property type="entry name" value="6hp_glycosidase-like_sf"/>
</dbReference>